<evidence type="ECO:0000313" key="1">
    <source>
        <dbReference type="EMBL" id="KAJ9657424.1"/>
    </source>
</evidence>
<accession>A0ACC3A9C2</accession>
<comment type="caution">
    <text evidence="1">The sequence shown here is derived from an EMBL/GenBank/DDBJ whole genome shotgun (WGS) entry which is preliminary data.</text>
</comment>
<keyword evidence="2" id="KW-1185">Reference proteome</keyword>
<gene>
    <name evidence="1" type="ORF">H2198_004299</name>
</gene>
<organism evidence="1 2">
    <name type="scientific">Neophaeococcomyces mojaviensis</name>
    <dbReference type="NCBI Taxonomy" id="3383035"/>
    <lineage>
        <taxon>Eukaryota</taxon>
        <taxon>Fungi</taxon>
        <taxon>Dikarya</taxon>
        <taxon>Ascomycota</taxon>
        <taxon>Pezizomycotina</taxon>
        <taxon>Eurotiomycetes</taxon>
        <taxon>Chaetothyriomycetidae</taxon>
        <taxon>Chaetothyriales</taxon>
        <taxon>Chaetothyriales incertae sedis</taxon>
        <taxon>Neophaeococcomyces</taxon>
    </lineage>
</organism>
<evidence type="ECO:0000313" key="2">
    <source>
        <dbReference type="Proteomes" id="UP001172386"/>
    </source>
</evidence>
<proteinExistence type="predicted"/>
<protein>
    <submittedName>
        <fullName evidence="1">Uncharacterized protein</fullName>
    </submittedName>
</protein>
<dbReference type="EMBL" id="JAPDRQ010000064">
    <property type="protein sequence ID" value="KAJ9657424.1"/>
    <property type="molecule type" value="Genomic_DNA"/>
</dbReference>
<dbReference type="Proteomes" id="UP001172386">
    <property type="component" value="Unassembled WGS sequence"/>
</dbReference>
<sequence>MAGGGSSQSRGRKPFKDVFDDLQIGLGDHARVISTVGASTCARSSSPLEGPRTLENTLSHSIKRNGFPCWTTLQWNSSQPTSQLTFSLEMNENTRSYKPGQAIPSKEFLEAVALIEELKDILPGDNINQSGLESIYTSFMHQTMCEFVFGSNMIEGAGLDLNTTICLCNEVFNGQIVDAACVDSHHKFYNEMLLFLQRHRNIEKVSPSETLKLLREVIQHAQALKHITDATLLRNEPLTENLILETHRILCASIPRTGRTHEDYAGKYRTEWVYAGTTQFPDPKNIPALMAKFVEVFNQDVKSSESSGKLDPFFLAADACQDLVTIHPFADGNGRMCRLLMNMYLIKYAGIIVNLGEQEQDRGEYMTIAARAGDGDTEEEARGELARMVLERGANTLRRLKTRLSAVQLEKLEVKQVE</sequence>
<name>A0ACC3A9C2_9EURO</name>
<reference evidence="1" key="1">
    <citation type="submission" date="2022-10" db="EMBL/GenBank/DDBJ databases">
        <title>Culturing micro-colonial fungi from biological soil crusts in the Mojave desert and describing Neophaeococcomyces mojavensis, and introducing the new genera and species Taxawa tesnikishii.</title>
        <authorList>
            <person name="Kurbessoian T."/>
            <person name="Stajich J.E."/>
        </authorList>
    </citation>
    <scope>NUCLEOTIDE SEQUENCE</scope>
    <source>
        <strain evidence="1">JES_112</strain>
    </source>
</reference>